<organism evidence="2 3">
    <name type="scientific">Paraclostridium bifermentans</name>
    <name type="common">Clostridium bifermentans</name>
    <dbReference type="NCBI Taxonomy" id="1490"/>
    <lineage>
        <taxon>Bacteria</taxon>
        <taxon>Bacillati</taxon>
        <taxon>Bacillota</taxon>
        <taxon>Clostridia</taxon>
        <taxon>Peptostreptococcales</taxon>
        <taxon>Peptostreptococcaceae</taxon>
        <taxon>Paraclostridium</taxon>
    </lineage>
</organism>
<proteinExistence type="predicted"/>
<sequence length="93" mass="10994">MDNMSEMRNRLDNGNYDLTLEIGENAYFKTYDDVDEKSAEDVVRNYLRSNADDAQFSDLEIKHHRNKHTVSVCAKLNYNNDKHTDYSKRNKLM</sequence>
<dbReference type="Proteomes" id="UP000326961">
    <property type="component" value="Chromosome"/>
</dbReference>
<evidence type="ECO:0000313" key="2">
    <source>
        <dbReference type="EMBL" id="QEZ67671.1"/>
    </source>
</evidence>
<reference evidence="1 4" key="2">
    <citation type="submission" date="2020-04" db="EMBL/GenBank/DDBJ databases">
        <authorList>
            <person name="Hitch T.C.A."/>
            <person name="Wylensek D."/>
            <person name="Clavel T."/>
        </authorList>
    </citation>
    <scope>NUCLEOTIDE SEQUENCE [LARGE SCALE GENOMIC DNA]</scope>
    <source>
        <strain evidence="1 4">Med78_4-601-WT-2</strain>
    </source>
</reference>
<evidence type="ECO:0000313" key="1">
    <source>
        <dbReference type="EMBL" id="NME08710.1"/>
    </source>
</evidence>
<evidence type="ECO:0000313" key="4">
    <source>
        <dbReference type="Proteomes" id="UP000573963"/>
    </source>
</evidence>
<dbReference type="EMBL" id="JABAFD010000002">
    <property type="protein sequence ID" value="NME08710.1"/>
    <property type="molecule type" value="Genomic_DNA"/>
</dbReference>
<protein>
    <submittedName>
        <fullName evidence="2">Uncharacterized protein</fullName>
    </submittedName>
</protein>
<gene>
    <name evidence="2" type="ORF">D4A35_01520</name>
    <name evidence="1" type="ORF">HF875_04215</name>
</gene>
<accession>A0A5P3XEH1</accession>
<dbReference type="EMBL" id="CP032452">
    <property type="protein sequence ID" value="QEZ67671.1"/>
    <property type="molecule type" value="Genomic_DNA"/>
</dbReference>
<reference evidence="2 3" key="1">
    <citation type="submission" date="2018-09" db="EMBL/GenBank/DDBJ databases">
        <title>A clostridial neurotoxin that targets Anopheles mosquitoes.</title>
        <authorList>
            <person name="Contreras E."/>
            <person name="Masuyer G."/>
            <person name="Qureshi N."/>
            <person name="Chawla S."/>
            <person name="Lim H.L."/>
            <person name="Chen J."/>
            <person name="Stenmark P."/>
            <person name="Gill S."/>
        </authorList>
    </citation>
    <scope>NUCLEOTIDE SEQUENCE [LARGE SCALE GENOMIC DNA]</scope>
    <source>
        <strain evidence="2 3">Cbm</strain>
    </source>
</reference>
<dbReference type="AlphaFoldDB" id="A0A5P3XEH1"/>
<evidence type="ECO:0000313" key="3">
    <source>
        <dbReference type="Proteomes" id="UP000326961"/>
    </source>
</evidence>
<name>A0A5P3XEH1_PARBF</name>
<dbReference type="Proteomes" id="UP000573963">
    <property type="component" value="Unassembled WGS sequence"/>
</dbReference>
<dbReference type="RefSeq" id="WP_021431256.1">
    <property type="nucleotide sequence ID" value="NZ_BROK01000124.1"/>
</dbReference>